<dbReference type="InterPro" id="IPR041286">
    <property type="entry name" value="MBG_2"/>
</dbReference>
<dbReference type="Pfam" id="PF03422">
    <property type="entry name" value="CBM_6"/>
    <property type="match status" value="1"/>
</dbReference>
<dbReference type="SMART" id="SM00710">
    <property type="entry name" value="PbH1"/>
    <property type="match status" value="6"/>
</dbReference>
<reference evidence="10" key="1">
    <citation type="submission" date="2016-10" db="EMBL/GenBank/DDBJ databases">
        <authorList>
            <person name="Varghese N."/>
            <person name="Submissions S."/>
        </authorList>
    </citation>
    <scope>NUCLEOTIDE SEQUENCE [LARGE SCALE GENOMIC DNA]</scope>
    <source>
        <strain evidence="10">OR362-8,ATCC BAA-1266,JCM 13504</strain>
    </source>
</reference>
<dbReference type="Pfam" id="PF18676">
    <property type="entry name" value="MBG_2"/>
    <property type="match status" value="1"/>
</dbReference>
<dbReference type="InterPro" id="IPR013783">
    <property type="entry name" value="Ig-like_fold"/>
</dbReference>
<keyword evidence="7" id="KW-0732">Signal</keyword>
<dbReference type="SUPFAM" id="SSF51126">
    <property type="entry name" value="Pectin lyase-like"/>
    <property type="match status" value="1"/>
</dbReference>
<dbReference type="NCBIfam" id="NF012200">
    <property type="entry name" value="choice_anch_D"/>
    <property type="match status" value="1"/>
</dbReference>
<dbReference type="InterPro" id="IPR059226">
    <property type="entry name" value="Choice_anch_Q_dom"/>
</dbReference>
<dbReference type="Gene3D" id="2.60.40.1080">
    <property type="match status" value="1"/>
</dbReference>
<keyword evidence="4" id="KW-0378">Hydrolase</keyword>
<dbReference type="Gene3D" id="3.30.160.710">
    <property type="match status" value="1"/>
</dbReference>
<dbReference type="Pfam" id="PF02018">
    <property type="entry name" value="CBM_4_9"/>
    <property type="match status" value="1"/>
</dbReference>
<dbReference type="InterPro" id="IPR005084">
    <property type="entry name" value="CBM6"/>
</dbReference>
<dbReference type="PROSITE" id="PS51175">
    <property type="entry name" value="CBM6"/>
    <property type="match status" value="1"/>
</dbReference>
<evidence type="ECO:0000256" key="5">
    <source>
        <dbReference type="ARBA" id="ARBA00023069"/>
    </source>
</evidence>
<protein>
    <submittedName>
        <fullName evidence="9">Por secretion system C-terminal sorting domain-containing protein</fullName>
    </submittedName>
</protein>
<sequence length="1210" mass="127016">MKNKVSQLLLWLLLCCAFSGASAQDYYVSALTGSDTNDGLTPQTPLATIQKGADIVGPGGKVFIMTGTYTRITRGAVLEFTRAGTPDAYITFTPYPGHNPILTSTGDSWDTAVIDGSYVILDGLEFAGNNANLTLAGAQESYLQSRATPAVFNARFNTNAMAVAKNAPAHHVIIRNCKVHDFPGGGIGVGGADYVTIENNTVYNNSWYTMYATSGISILGPKPIDTFTGYKMFVRGNTVYNNFTQVRWRRTSLAADVISDGNGIILDVNNGNQGTPVYTGRTLVENNVSYNNGGGGIHAFQVARVDIINNTAYNNGRVVGYPEIDGQSSTDVKIYNNIMYARTGGNCNGNDGAGVVYDFNVYYNGPFLRQGANDVVADPNFVKLAPDASADFRLRAPSPALNTGSAAPGLFSAQDITGLARPQGSRPERGAYEFQSGNQAQTITFAVLPALQVGAADYDPQATASSGLPVTYRSSDNSVATIIDGKIQLVSGGTATITAQQGGDATYAAAPEVSQTLTVDATGYGPLSLNSTFETGTEGWRVFVLSSPAAISIAAVPRTGYTGNALEATVTPLATGAGTFDVQLIHAMPVEAGKTYTIRFRASTVTPPPSPAGALDLIVQSDKVPFTTYRSFFATRFTATATNYTFSFTPAVTDETTQLKFMLGRFNTPVYIDDVTITSTPTPVMVIKQGATVIADNTPTGTTSNFNFGTVAFGSPKKVTFTIENTGTRTLNLLYAQKISITGPGFSLATNAPAPTIAAGGKVTFEVEFAAPGSGTFQGNLVIANSDPAVNKNPYNFLLSATGVQADQTIDFADSPDITYGDAPRSLAATASSGLPVSYTLISGPGSITQGNVLSYTGVGELVVEATQTGSTGYNAAAPVRRTFTVGTKELLVTAENKTVTYGDAIPVYTYTITGFVLNETEAQISGRPELSSPYKPTTPATETPVISVAAGTLSAANYRFTLVNGQVTIKHTFPQLLEAEMATIVGGRVVTQFAGYTGAGYVTKINKGDNTVEWTANVSGAGVSTLTFRFASDNPAQTLVLTVNGQLIPGGVRFANTGGWRNWTTVSVPATLKAGINTIRLSGSGSAGPNLDNLVITNDTYGAPALARTSGISQSARAASADKPATLIVQVYPVPASTSLRVAVPAQGQGEIVVQIIDKYGRVVSSQRASAMLGLNDFDFDVRAVPAGTYIVRTTTAELSMTKFIQIEH</sequence>
<dbReference type="SUPFAM" id="SSF49373">
    <property type="entry name" value="Invasin/intimin cell-adhesion fragments"/>
    <property type="match status" value="1"/>
</dbReference>
<dbReference type="Gene3D" id="2.60.40.10">
    <property type="entry name" value="Immunoglobulins"/>
    <property type="match status" value="1"/>
</dbReference>
<proteinExistence type="predicted"/>
<dbReference type="InterPro" id="IPR006626">
    <property type="entry name" value="PbH1"/>
</dbReference>
<feature type="signal peptide" evidence="7">
    <location>
        <begin position="1"/>
        <end position="23"/>
    </location>
</feature>
<dbReference type="InterPro" id="IPR003305">
    <property type="entry name" value="CenC_carb-bd"/>
</dbReference>
<dbReference type="NCBIfam" id="NF041518">
    <property type="entry name" value="choice_anch_Q"/>
    <property type="match status" value="1"/>
</dbReference>
<dbReference type="Pfam" id="PF22544">
    <property type="entry name" value="HYDIN_VesB_CFA65-like_Ig"/>
    <property type="match status" value="1"/>
</dbReference>
<dbReference type="InterPro" id="IPR026444">
    <property type="entry name" value="Secre_tail"/>
</dbReference>
<dbReference type="EMBL" id="FOXS01000009">
    <property type="protein sequence ID" value="SFQ80959.1"/>
    <property type="molecule type" value="Genomic_DNA"/>
</dbReference>
<evidence type="ECO:0000256" key="4">
    <source>
        <dbReference type="ARBA" id="ARBA00022801"/>
    </source>
</evidence>
<evidence type="ECO:0000259" key="8">
    <source>
        <dbReference type="PROSITE" id="PS51175"/>
    </source>
</evidence>
<evidence type="ECO:0000256" key="6">
    <source>
        <dbReference type="ARBA" id="ARBA00023273"/>
    </source>
</evidence>
<evidence type="ECO:0000256" key="1">
    <source>
        <dbReference type="ARBA" id="ARBA00004138"/>
    </source>
</evidence>
<accession>A0A1I6BJ53</accession>
<evidence type="ECO:0000256" key="2">
    <source>
        <dbReference type="ARBA" id="ARBA00004496"/>
    </source>
</evidence>
<dbReference type="RefSeq" id="WP_092678642.1">
    <property type="nucleotide sequence ID" value="NZ_FOXS01000009.1"/>
</dbReference>
<dbReference type="Gene3D" id="2.160.20.10">
    <property type="entry name" value="Single-stranded right-handed beta-helix, Pectin lyase-like"/>
    <property type="match status" value="1"/>
</dbReference>
<dbReference type="STRING" id="1227077.SAMN04515668_4600"/>
<dbReference type="SUPFAM" id="SSF49785">
    <property type="entry name" value="Galactose-binding domain-like"/>
    <property type="match status" value="2"/>
</dbReference>
<keyword evidence="5" id="KW-0969">Cilium</keyword>
<dbReference type="InterPro" id="IPR053879">
    <property type="entry name" value="HYDIN_VesB_CFA65-like_Ig"/>
</dbReference>
<gene>
    <name evidence="9" type="ORF">SAMN04515668_4600</name>
</gene>
<dbReference type="GO" id="GO:0005737">
    <property type="term" value="C:cytoplasm"/>
    <property type="evidence" value="ECO:0007669"/>
    <property type="project" value="UniProtKB-SubCell"/>
</dbReference>
<comment type="subcellular location">
    <subcellularLocation>
        <location evidence="1">Cell projection</location>
        <location evidence="1">Cilium</location>
    </subcellularLocation>
    <subcellularLocation>
        <location evidence="2">Cytoplasm</location>
    </subcellularLocation>
</comment>
<evidence type="ECO:0000256" key="3">
    <source>
        <dbReference type="ARBA" id="ARBA00022490"/>
    </source>
</evidence>
<dbReference type="GO" id="GO:0030246">
    <property type="term" value="F:carbohydrate binding"/>
    <property type="evidence" value="ECO:0007669"/>
    <property type="project" value="InterPro"/>
</dbReference>
<dbReference type="Gene3D" id="2.60.120.260">
    <property type="entry name" value="Galactose-binding domain-like"/>
    <property type="match status" value="2"/>
</dbReference>
<evidence type="ECO:0000313" key="10">
    <source>
        <dbReference type="Proteomes" id="UP000199029"/>
    </source>
</evidence>
<evidence type="ECO:0000313" key="9">
    <source>
        <dbReference type="EMBL" id="SFQ80959.1"/>
    </source>
</evidence>
<dbReference type="InterPro" id="IPR012334">
    <property type="entry name" value="Pectin_lyas_fold"/>
</dbReference>
<keyword evidence="6" id="KW-0966">Cell projection</keyword>
<dbReference type="InterPro" id="IPR008964">
    <property type="entry name" value="Invasin/intimin_cell_adhesion"/>
</dbReference>
<dbReference type="OrthoDB" id="786002at2"/>
<dbReference type="Proteomes" id="UP000199029">
    <property type="component" value="Unassembled WGS sequence"/>
</dbReference>
<keyword evidence="3" id="KW-0963">Cytoplasm</keyword>
<organism evidence="9 10">
    <name type="scientific">Hymenobacter arizonensis</name>
    <name type="common">Siccationidurans arizonensis</name>
    <dbReference type="NCBI Taxonomy" id="1227077"/>
    <lineage>
        <taxon>Bacteria</taxon>
        <taxon>Pseudomonadati</taxon>
        <taxon>Bacteroidota</taxon>
        <taxon>Cytophagia</taxon>
        <taxon>Cytophagales</taxon>
        <taxon>Hymenobacteraceae</taxon>
        <taxon>Hymenobacter</taxon>
    </lineage>
</organism>
<dbReference type="GO" id="GO:0016798">
    <property type="term" value="F:hydrolase activity, acting on glycosyl bonds"/>
    <property type="evidence" value="ECO:0007669"/>
    <property type="project" value="InterPro"/>
</dbReference>
<evidence type="ECO:0000256" key="7">
    <source>
        <dbReference type="SAM" id="SignalP"/>
    </source>
</evidence>
<name>A0A1I6BJ53_HYMAR</name>
<dbReference type="NCBIfam" id="TIGR04183">
    <property type="entry name" value="Por_Secre_tail"/>
    <property type="match status" value="1"/>
</dbReference>
<dbReference type="InterPro" id="IPR011050">
    <property type="entry name" value="Pectin_lyase_fold/virulence"/>
</dbReference>
<keyword evidence="10" id="KW-1185">Reference proteome</keyword>
<feature type="domain" description="CBM6" evidence="8">
    <location>
        <begin position="976"/>
        <end position="1098"/>
    </location>
</feature>
<dbReference type="AlphaFoldDB" id="A0A1I6BJ53"/>
<feature type="chain" id="PRO_5011476576" evidence="7">
    <location>
        <begin position="24"/>
        <end position="1210"/>
    </location>
</feature>
<dbReference type="InterPro" id="IPR008979">
    <property type="entry name" value="Galactose-bd-like_sf"/>
</dbReference>